<dbReference type="EMBL" id="CADCXU010034924">
    <property type="protein sequence ID" value="CAB0020080.1"/>
    <property type="molecule type" value="Genomic_DNA"/>
</dbReference>
<evidence type="ECO:0000313" key="1">
    <source>
        <dbReference type="EMBL" id="CAB0020080.1"/>
    </source>
</evidence>
<reference evidence="1 2" key="1">
    <citation type="submission" date="2020-02" db="EMBL/GenBank/DDBJ databases">
        <authorList>
            <person name="Ferguson B K."/>
        </authorList>
    </citation>
    <scope>NUCLEOTIDE SEQUENCE [LARGE SCALE GENOMIC DNA]</scope>
</reference>
<organism evidence="1 2">
    <name type="scientific">Nesidiocoris tenuis</name>
    <dbReference type="NCBI Taxonomy" id="355587"/>
    <lineage>
        <taxon>Eukaryota</taxon>
        <taxon>Metazoa</taxon>
        <taxon>Ecdysozoa</taxon>
        <taxon>Arthropoda</taxon>
        <taxon>Hexapoda</taxon>
        <taxon>Insecta</taxon>
        <taxon>Pterygota</taxon>
        <taxon>Neoptera</taxon>
        <taxon>Paraneoptera</taxon>
        <taxon>Hemiptera</taxon>
        <taxon>Heteroptera</taxon>
        <taxon>Panheteroptera</taxon>
        <taxon>Cimicomorpha</taxon>
        <taxon>Miridae</taxon>
        <taxon>Dicyphina</taxon>
        <taxon>Nesidiocoris</taxon>
    </lineage>
</organism>
<name>A0A6H5HQK0_9HEMI</name>
<evidence type="ECO:0000313" key="2">
    <source>
        <dbReference type="Proteomes" id="UP000479000"/>
    </source>
</evidence>
<dbReference type="AlphaFoldDB" id="A0A6H5HQK0"/>
<gene>
    <name evidence="1" type="ORF">NTEN_LOCUS23691</name>
</gene>
<protein>
    <submittedName>
        <fullName evidence="1">Uncharacterized protein</fullName>
    </submittedName>
</protein>
<sequence>MNFEFKLNFEVKVNFEIKVNFKIKVNFEIKMNFEFKLNFKIKVNFVLKSISRSKSTSSSNSTSRSNSLSRSKSTLQINLCITGAKIGRCPKLSESANCCCSVVKKCYWSSSRNDRTLSGEDNHPMSMTAITSLMEFFRWVAIGIKNHNFSIFQFFYSHIHGVNGSIGIVLKSRIGTEL</sequence>
<proteinExistence type="predicted"/>
<accession>A0A6H5HQK0</accession>
<dbReference type="Proteomes" id="UP000479000">
    <property type="component" value="Unassembled WGS sequence"/>
</dbReference>
<keyword evidence="2" id="KW-1185">Reference proteome</keyword>